<dbReference type="InterPro" id="IPR041367">
    <property type="entry name" value="Znf-CCCH_4"/>
</dbReference>
<feature type="region of interest" description="Disordered" evidence="5">
    <location>
        <begin position="767"/>
        <end position="790"/>
    </location>
</feature>
<accession>A0A7G2C9R7</accession>
<evidence type="ECO:0000256" key="1">
    <source>
        <dbReference type="ARBA" id="ARBA00022723"/>
    </source>
</evidence>
<feature type="region of interest" description="Disordered" evidence="5">
    <location>
        <begin position="475"/>
        <end position="502"/>
    </location>
</feature>
<proteinExistence type="predicted"/>
<dbReference type="InterPro" id="IPR036855">
    <property type="entry name" value="Znf_CCCH_sf"/>
</dbReference>
<keyword evidence="1 4" id="KW-0479">Metal-binding</keyword>
<evidence type="ECO:0000256" key="2">
    <source>
        <dbReference type="ARBA" id="ARBA00022771"/>
    </source>
</evidence>
<dbReference type="AlphaFoldDB" id="A0A7G2C9R7"/>
<evidence type="ECO:0000313" key="8">
    <source>
        <dbReference type="Proteomes" id="UP000515908"/>
    </source>
</evidence>
<evidence type="ECO:0000259" key="6">
    <source>
        <dbReference type="PROSITE" id="PS50103"/>
    </source>
</evidence>
<protein>
    <submittedName>
        <fullName evidence="7">Zinc finger C-x8-C-x5-C-x3-H type (And similar)/CCCH-type zinc finger containing protein, putative</fullName>
    </submittedName>
</protein>
<name>A0A7G2C9R7_9TRYP</name>
<feature type="compositionally biased region" description="Polar residues" evidence="5">
    <location>
        <begin position="24"/>
        <end position="35"/>
    </location>
</feature>
<dbReference type="GO" id="GO:0008270">
    <property type="term" value="F:zinc ion binding"/>
    <property type="evidence" value="ECO:0007669"/>
    <property type="project" value="UniProtKB-KW"/>
</dbReference>
<dbReference type="SUPFAM" id="SSF90229">
    <property type="entry name" value="CCCH zinc finger"/>
    <property type="match status" value="1"/>
</dbReference>
<evidence type="ECO:0000313" key="7">
    <source>
        <dbReference type="EMBL" id="CAD2216600.1"/>
    </source>
</evidence>
<feature type="region of interest" description="Disordered" evidence="5">
    <location>
        <begin position="24"/>
        <end position="63"/>
    </location>
</feature>
<dbReference type="EMBL" id="LR877151">
    <property type="protein sequence ID" value="CAD2216600.1"/>
    <property type="molecule type" value="Genomic_DNA"/>
</dbReference>
<dbReference type="InterPro" id="IPR000571">
    <property type="entry name" value="Znf_CCCH"/>
</dbReference>
<dbReference type="Gene3D" id="3.30.1370.210">
    <property type="match status" value="1"/>
</dbReference>
<dbReference type="Proteomes" id="UP000515908">
    <property type="component" value="Chromosome 07"/>
</dbReference>
<dbReference type="PROSITE" id="PS50103">
    <property type="entry name" value="ZF_C3H1"/>
    <property type="match status" value="1"/>
</dbReference>
<evidence type="ECO:0000256" key="3">
    <source>
        <dbReference type="ARBA" id="ARBA00022833"/>
    </source>
</evidence>
<dbReference type="VEuPathDB" id="TriTrypDB:ADEAN_000406200"/>
<reference evidence="7 8" key="1">
    <citation type="submission" date="2020-08" db="EMBL/GenBank/DDBJ databases">
        <authorList>
            <person name="Newling K."/>
            <person name="Davey J."/>
            <person name="Forrester S."/>
        </authorList>
    </citation>
    <scope>NUCLEOTIDE SEQUENCE [LARGE SCALE GENOMIC DNA]</scope>
    <source>
        <strain evidence="8">Crithidia deanei Carvalho (ATCC PRA-265)</strain>
    </source>
</reference>
<evidence type="ECO:0000256" key="5">
    <source>
        <dbReference type="SAM" id="MobiDB-lite"/>
    </source>
</evidence>
<feature type="zinc finger region" description="C3H1-type" evidence="4">
    <location>
        <begin position="1"/>
        <end position="27"/>
    </location>
</feature>
<evidence type="ECO:0000256" key="4">
    <source>
        <dbReference type="PROSITE-ProRule" id="PRU00723"/>
    </source>
</evidence>
<dbReference type="OrthoDB" id="411372at2759"/>
<gene>
    <name evidence="7" type="ORF">ADEAN_000406200</name>
</gene>
<dbReference type="Pfam" id="PF18044">
    <property type="entry name" value="zf-CCCH_4"/>
    <property type="match status" value="1"/>
</dbReference>
<organism evidence="7 8">
    <name type="scientific">Angomonas deanei</name>
    <dbReference type="NCBI Taxonomy" id="59799"/>
    <lineage>
        <taxon>Eukaryota</taxon>
        <taxon>Discoba</taxon>
        <taxon>Euglenozoa</taxon>
        <taxon>Kinetoplastea</taxon>
        <taxon>Metakinetoplastina</taxon>
        <taxon>Trypanosomatida</taxon>
        <taxon>Trypanosomatidae</taxon>
        <taxon>Strigomonadinae</taxon>
        <taxon>Angomonas</taxon>
    </lineage>
</organism>
<dbReference type="SMART" id="SM00356">
    <property type="entry name" value="ZnF_C3H1"/>
    <property type="match status" value="1"/>
</dbReference>
<keyword evidence="2 4" id="KW-0863">Zinc-finger</keyword>
<sequence>MNQQACRYFMKGKCVYGASCKYSHSTPSSQPTSRNPRAADTQHKHKHTNSTGGGDGRGTQGKTSGEAAVKWSVLEIINALNPSLLSQQLTNHLQSLSARIEGGQAPQHSDAGRKLLLQTERKCTQFLLDNVTILDFLTLSNCFFYPTRTPRPSLTKEKCMLYILLLLRLFYQHDRFLSLVKFKLLMKVQRNLQFCIYYQDVVFLQKNGAGMAPPMSEEMKQWHDSLVKSDVITADNFYQQGLNFGGLAEKTNLKRKNFVEHAFLEKREGEMREDKKKTDKPTDTVQRIFGDLRTQVTLALQLRAILLGTYGHEEAVDESNTDDYEAAVGSIPQFKQKTVEDVLREVTQKEVAKRKWPSQGMRGEADRSLSEERFWIALNEHLVEGLRTVTEENKYFFIDVDLEKHLLYLLQGLHIPPLPVDTQGGDAPRKNHKKRNLTIHEALAEVNAFLPCPTKDNGTLAGMIDSIRFGLKRNQKRTGKTTKKGATGHADPSDESVGRDEGAVDTPYSTLARQYIASNYFGANGKSIACSLECISRLLGELRQTFLKMDEKFTGQRNTGKLSAASFNAISFNCFDNPHYNISVSNGRFTRSNVVEGGYHHRSGGRFEVDVFTHPAVLEQIKQNILLPHCLSYAYVHGTPGATVDAAQLEKEANAWVDSFLVYLKENIVEEAGRPSTDDEANPFHFPHYDFMTNVEVLEKCTEADAKGGPPLIRWINRGELDLLLFDKESKTVFFIAEIKLNLADLTSAEAQRDKFFKCLDAQSHRAEAPSSPVDGNGTGKGKDDKRATTTVTSELMFGHKGKLNGENNDTDKDGTTTAAQKRDLECFSPLHFKENFSPNDDMKRNANWFYITYFTPIPRDAEEASKRILHIPAKGNERYLVENSIIECYSFCFTHFYSILIDPIVTDFVRGAPTKMTADNVADVLNTFVRDTIQRDGNKVKAGYVEFSKVPSSLRRILYDMFQSSFVFQYYGDSARGGCFEFQLELLKESTVDLNGESVLLKPDHFRHNINTEGTPLHLQDVYLQLLSQQSDDEGAESTMCVQGGYFDEIITTFFTDLIQYAGVFLPFFSAASVRIGKSYGLEQEGKYRANYHHHNTTEKKPAKGSGATSSLTFSDMLNNMTSNDSVRNVIFYNNNE</sequence>
<feature type="domain" description="C3H1-type" evidence="6">
    <location>
        <begin position="1"/>
        <end position="27"/>
    </location>
</feature>
<keyword evidence="8" id="KW-1185">Reference proteome</keyword>
<keyword evidence="3 4" id="KW-0862">Zinc</keyword>